<feature type="signal peptide" evidence="1">
    <location>
        <begin position="1"/>
        <end position="18"/>
    </location>
</feature>
<dbReference type="Proteomes" id="UP000239800">
    <property type="component" value="Unassembled WGS sequence"/>
</dbReference>
<gene>
    <name evidence="2" type="ORF">BST85_02895</name>
</gene>
<keyword evidence="3" id="KW-1185">Reference proteome</keyword>
<sequence length="244" mass="27573">MKKLFLLLVLLWVGLMQAQTTENDDKEEWNWQLTPYFWFTGLSGDIDFQSQNIPVSADFGDLMDNFSIGFLMHAEASKGRWFVMGDIVYLKLTKDGEIEQVNIPAELELKQLIAEIGGGYNIFNSQDWLFIDVFGGLRYFDISNEINAGGVTAFDRTTNVNDPFVGVRFKTITEKWINSARIDAGGLGIGSDISWKANIYVGYRFSELFSVLLGIQGYGIDYKKDDLRLKLNYAGVATGLNFTF</sequence>
<organism evidence="2 3">
    <name type="scientific">Aureitalea marina</name>
    <dbReference type="NCBI Taxonomy" id="930804"/>
    <lineage>
        <taxon>Bacteria</taxon>
        <taxon>Pseudomonadati</taxon>
        <taxon>Bacteroidota</taxon>
        <taxon>Flavobacteriia</taxon>
        <taxon>Flavobacteriales</taxon>
        <taxon>Flavobacteriaceae</taxon>
        <taxon>Aureitalea</taxon>
    </lineage>
</organism>
<dbReference type="EMBL" id="MQUB01000001">
    <property type="protein sequence ID" value="PQB03968.1"/>
    <property type="molecule type" value="Genomic_DNA"/>
</dbReference>
<dbReference type="AlphaFoldDB" id="A0A2S7KMZ0"/>
<evidence type="ECO:0008006" key="4">
    <source>
        <dbReference type="Google" id="ProtNLM"/>
    </source>
</evidence>
<feature type="chain" id="PRO_5015392496" description="Outer membrane protein beta-barrel domain-containing protein" evidence="1">
    <location>
        <begin position="19"/>
        <end position="244"/>
    </location>
</feature>
<evidence type="ECO:0000313" key="2">
    <source>
        <dbReference type="EMBL" id="PQB03968.1"/>
    </source>
</evidence>
<reference evidence="2 3" key="1">
    <citation type="submission" date="2016-11" db="EMBL/GenBank/DDBJ databases">
        <title>Trade-off between light-utilization and light-protection in marine flavobacteria.</title>
        <authorList>
            <person name="Kumagai Y."/>
        </authorList>
    </citation>
    <scope>NUCLEOTIDE SEQUENCE [LARGE SCALE GENOMIC DNA]</scope>
    <source>
        <strain evidence="2 3">NBRC 107741</strain>
    </source>
</reference>
<protein>
    <recommendedName>
        <fullName evidence="4">Outer membrane protein beta-barrel domain-containing protein</fullName>
    </recommendedName>
</protein>
<proteinExistence type="predicted"/>
<evidence type="ECO:0000313" key="3">
    <source>
        <dbReference type="Proteomes" id="UP000239800"/>
    </source>
</evidence>
<dbReference type="RefSeq" id="WP_104811893.1">
    <property type="nucleotide sequence ID" value="NZ_MQUB01000001.1"/>
</dbReference>
<comment type="caution">
    <text evidence="2">The sequence shown here is derived from an EMBL/GenBank/DDBJ whole genome shotgun (WGS) entry which is preliminary data.</text>
</comment>
<dbReference type="OrthoDB" id="6555107at2"/>
<keyword evidence="1" id="KW-0732">Signal</keyword>
<name>A0A2S7KMZ0_9FLAO</name>
<evidence type="ECO:0000256" key="1">
    <source>
        <dbReference type="SAM" id="SignalP"/>
    </source>
</evidence>
<accession>A0A2S7KMZ0</accession>